<dbReference type="EMBL" id="SDEE01000126">
    <property type="protein sequence ID" value="RXW20971.1"/>
    <property type="molecule type" value="Genomic_DNA"/>
</dbReference>
<keyword evidence="4" id="KW-1185">Reference proteome</keyword>
<evidence type="ECO:0000313" key="4">
    <source>
        <dbReference type="Proteomes" id="UP000290288"/>
    </source>
</evidence>
<dbReference type="AlphaFoldDB" id="A0A4Q2DNT8"/>
<organism evidence="3 4">
    <name type="scientific">Candolleomyces aberdarensis</name>
    <dbReference type="NCBI Taxonomy" id="2316362"/>
    <lineage>
        <taxon>Eukaryota</taxon>
        <taxon>Fungi</taxon>
        <taxon>Dikarya</taxon>
        <taxon>Basidiomycota</taxon>
        <taxon>Agaricomycotina</taxon>
        <taxon>Agaricomycetes</taxon>
        <taxon>Agaricomycetidae</taxon>
        <taxon>Agaricales</taxon>
        <taxon>Agaricineae</taxon>
        <taxon>Psathyrellaceae</taxon>
        <taxon>Candolleomyces</taxon>
    </lineage>
</organism>
<evidence type="ECO:0000313" key="3">
    <source>
        <dbReference type="EMBL" id="RXW20971.1"/>
    </source>
</evidence>
<feature type="compositionally biased region" description="Pro residues" evidence="1">
    <location>
        <begin position="1"/>
        <end position="12"/>
    </location>
</feature>
<feature type="region of interest" description="Disordered" evidence="1">
    <location>
        <begin position="1"/>
        <end position="27"/>
    </location>
</feature>
<evidence type="ECO:0000313" key="2">
    <source>
        <dbReference type="EMBL" id="RXW15906.1"/>
    </source>
</evidence>
<dbReference type="Proteomes" id="UP000290288">
    <property type="component" value="Unassembled WGS sequence"/>
</dbReference>
<name>A0A4Q2DNT8_9AGAR</name>
<dbReference type="EMBL" id="SDEE01000496">
    <property type="protein sequence ID" value="RXW15906.1"/>
    <property type="molecule type" value="Genomic_DNA"/>
</dbReference>
<protein>
    <submittedName>
        <fullName evidence="3">Uncharacterized protein</fullName>
    </submittedName>
</protein>
<reference evidence="3 4" key="1">
    <citation type="submission" date="2019-01" db="EMBL/GenBank/DDBJ databases">
        <title>Draft genome sequence of Psathyrella aberdarensis IHI B618.</title>
        <authorList>
            <person name="Buettner E."/>
            <person name="Kellner H."/>
        </authorList>
    </citation>
    <scope>NUCLEOTIDE SEQUENCE [LARGE SCALE GENOMIC DNA]</scope>
    <source>
        <strain evidence="3 4">IHI B618</strain>
    </source>
</reference>
<accession>A0A4Q2DNT8</accession>
<evidence type="ECO:0000256" key="1">
    <source>
        <dbReference type="SAM" id="MobiDB-lite"/>
    </source>
</evidence>
<gene>
    <name evidence="3" type="ORF">EST38_g4884</name>
    <name evidence="2" type="ORF">EST38_g9945</name>
</gene>
<comment type="caution">
    <text evidence="3">The sequence shown here is derived from an EMBL/GenBank/DDBJ whole genome shotgun (WGS) entry which is preliminary data.</text>
</comment>
<sequence>MAFQPNPGPPARPATSSKGLKPAGEVGSYGDKWRMIRVVNKSNSSHSYDRDIDQYGALPFPSGTYEETVKACIHLFTGNVSSQKRPKLKVLVLHPDGVGFSAVWATILPEMFEEIIEGIPADKRIIGVFW</sequence>
<proteinExistence type="predicted"/>